<gene>
    <name evidence="2" type="ORF">Sylvanvirus2_3</name>
</gene>
<feature type="region of interest" description="Disordered" evidence="1">
    <location>
        <begin position="163"/>
        <end position="185"/>
    </location>
</feature>
<accession>A0A3G5AH38</accession>
<evidence type="ECO:0000313" key="2">
    <source>
        <dbReference type="EMBL" id="AYV86507.1"/>
    </source>
</evidence>
<name>A0A3G5AH38_9VIRU</name>
<dbReference type="EMBL" id="MK072508">
    <property type="protein sequence ID" value="AYV86507.1"/>
    <property type="molecule type" value="Genomic_DNA"/>
</dbReference>
<evidence type="ECO:0000256" key="1">
    <source>
        <dbReference type="SAM" id="MobiDB-lite"/>
    </source>
</evidence>
<sequence>MPGTLSAATDANACWEWLRTVSLPCLAQYTMASPSPSSGYLIICQIELSEYKRKDGYEEHELRDIIGHSLPHVDHYLPIPAIGCLPGMKGIWVPEQWVLDRMQELNWKDELVQKHYEIQPYILSTFMVSLLHQISCSIEKVDPESGSFSFEGLEELCVKLHQQHTKPPPQEHSQIETQETTLNSESEIDSSNADERFIPHIDDLQFYLPHVSVNLRGVRFFEMAPYPLLLQADPVRKIAVQVVQFHPSTSLLEKIEQRFDIEDANKEQSFQLHDFEKRMKNITKHVQKSMKLIWTARLYPRPISSY</sequence>
<proteinExistence type="predicted"/>
<feature type="compositionally biased region" description="Polar residues" evidence="1">
    <location>
        <begin position="171"/>
        <end position="185"/>
    </location>
</feature>
<reference evidence="2" key="1">
    <citation type="submission" date="2018-10" db="EMBL/GenBank/DDBJ databases">
        <title>Hidden diversity of soil giant viruses.</title>
        <authorList>
            <person name="Schulz F."/>
            <person name="Alteio L."/>
            <person name="Goudeau D."/>
            <person name="Ryan E.M."/>
            <person name="Malmstrom R.R."/>
            <person name="Blanchard J."/>
            <person name="Woyke T."/>
        </authorList>
    </citation>
    <scope>NUCLEOTIDE SEQUENCE</scope>
    <source>
        <strain evidence="2">SYV1</strain>
    </source>
</reference>
<protein>
    <submittedName>
        <fullName evidence="2">Uncharacterized protein</fullName>
    </submittedName>
</protein>
<organism evidence="2">
    <name type="scientific">Sylvanvirus sp</name>
    <dbReference type="NCBI Taxonomy" id="2487774"/>
    <lineage>
        <taxon>Viruses</taxon>
    </lineage>
</organism>